<name>A0ABR0M1Z7_9PEZI</name>
<feature type="region of interest" description="Disordered" evidence="1">
    <location>
        <begin position="62"/>
        <end position="81"/>
    </location>
</feature>
<sequence>VVLTGAHYGAVLTATDARGSTFITTYTPGGGAISSLVLYTTVLPNGQRSTITSFALVGAPTSAASSSAPVSSASRTGTAAPGLQSGMAAGTRVVGMELAALVGGAVGVAWFL</sequence>
<comment type="caution">
    <text evidence="2">The sequence shown here is derived from an EMBL/GenBank/DDBJ whole genome shotgun (WGS) entry which is preliminary data.</text>
</comment>
<proteinExistence type="predicted"/>
<feature type="non-terminal residue" evidence="2">
    <location>
        <position position="1"/>
    </location>
</feature>
<dbReference type="EMBL" id="JAVRRA010003185">
    <property type="protein sequence ID" value="KAK5276696.1"/>
    <property type="molecule type" value="Genomic_DNA"/>
</dbReference>
<reference evidence="2 3" key="1">
    <citation type="submission" date="2023-08" db="EMBL/GenBank/DDBJ databases">
        <title>Black Yeasts Isolated from many extreme environments.</title>
        <authorList>
            <person name="Coleine C."/>
            <person name="Stajich J.E."/>
            <person name="Selbmann L."/>
        </authorList>
    </citation>
    <scope>NUCLEOTIDE SEQUENCE [LARGE SCALE GENOMIC DNA]</scope>
    <source>
        <strain evidence="2 3">CCFEE 536</strain>
    </source>
</reference>
<evidence type="ECO:0000313" key="2">
    <source>
        <dbReference type="EMBL" id="KAK5276696.1"/>
    </source>
</evidence>
<evidence type="ECO:0000313" key="3">
    <source>
        <dbReference type="Proteomes" id="UP001357485"/>
    </source>
</evidence>
<accession>A0ABR0M1Z7</accession>
<keyword evidence="3" id="KW-1185">Reference proteome</keyword>
<organism evidence="2 3">
    <name type="scientific">Cryomyces antarcticus</name>
    <dbReference type="NCBI Taxonomy" id="329879"/>
    <lineage>
        <taxon>Eukaryota</taxon>
        <taxon>Fungi</taxon>
        <taxon>Dikarya</taxon>
        <taxon>Ascomycota</taxon>
        <taxon>Pezizomycotina</taxon>
        <taxon>Dothideomycetes</taxon>
        <taxon>Dothideomycetes incertae sedis</taxon>
        <taxon>Cryomyces</taxon>
    </lineage>
</organism>
<protein>
    <submittedName>
        <fullName evidence="2">Uncharacterized protein</fullName>
    </submittedName>
</protein>
<dbReference type="Proteomes" id="UP001357485">
    <property type="component" value="Unassembled WGS sequence"/>
</dbReference>
<feature type="compositionally biased region" description="Low complexity" evidence="1">
    <location>
        <begin position="62"/>
        <end position="74"/>
    </location>
</feature>
<evidence type="ECO:0000256" key="1">
    <source>
        <dbReference type="SAM" id="MobiDB-lite"/>
    </source>
</evidence>
<gene>
    <name evidence="2" type="ORF">LTR16_010808</name>
</gene>